<keyword evidence="11 12" id="KW-0742">SOS response</keyword>
<organism evidence="15 16">
    <name type="scientific">Candidatus Faecalibacterium faecipullorum</name>
    <dbReference type="NCBI Taxonomy" id="2838578"/>
    <lineage>
        <taxon>Bacteria</taxon>
        <taxon>Bacillati</taxon>
        <taxon>Bacillota</taxon>
        <taxon>Clostridia</taxon>
        <taxon>Eubacteriales</taxon>
        <taxon>Oscillospiraceae</taxon>
        <taxon>Faecalibacterium</taxon>
    </lineage>
</organism>
<dbReference type="GO" id="GO:0005737">
    <property type="term" value="C:cytoplasm"/>
    <property type="evidence" value="ECO:0007669"/>
    <property type="project" value="UniProtKB-SubCell"/>
</dbReference>
<evidence type="ECO:0000256" key="13">
    <source>
        <dbReference type="RuleBase" id="RU000578"/>
    </source>
</evidence>
<dbReference type="EMBL" id="DWXX01000133">
    <property type="protein sequence ID" value="HJB59474.1"/>
    <property type="molecule type" value="Genomic_DNA"/>
</dbReference>
<evidence type="ECO:0000256" key="1">
    <source>
        <dbReference type="ARBA" id="ARBA00004496"/>
    </source>
</evidence>
<evidence type="ECO:0000256" key="12">
    <source>
        <dbReference type="HAMAP-Rule" id="MF_00365"/>
    </source>
</evidence>
<dbReference type="InterPro" id="IPR001238">
    <property type="entry name" value="DNA-binding_RecF"/>
</dbReference>
<protein>
    <recommendedName>
        <fullName evidence="3 12">DNA replication and repair protein RecF</fullName>
    </recommendedName>
</protein>
<dbReference type="PROSITE" id="PS00617">
    <property type="entry name" value="RECF_1"/>
    <property type="match status" value="1"/>
</dbReference>
<dbReference type="PANTHER" id="PTHR32182">
    <property type="entry name" value="DNA REPLICATION AND REPAIR PROTEIN RECF"/>
    <property type="match status" value="1"/>
</dbReference>
<dbReference type="GO" id="GO:0000731">
    <property type="term" value="P:DNA synthesis involved in DNA repair"/>
    <property type="evidence" value="ECO:0007669"/>
    <property type="project" value="TreeGrafter"/>
</dbReference>
<evidence type="ECO:0000256" key="5">
    <source>
        <dbReference type="ARBA" id="ARBA00022705"/>
    </source>
</evidence>
<keyword evidence="6 12" id="KW-0547">Nucleotide-binding</keyword>
<evidence type="ECO:0000256" key="7">
    <source>
        <dbReference type="ARBA" id="ARBA00022763"/>
    </source>
</evidence>
<keyword evidence="10 12" id="KW-0234">DNA repair</keyword>
<evidence type="ECO:0000313" key="16">
    <source>
        <dbReference type="Proteomes" id="UP000824211"/>
    </source>
</evidence>
<keyword evidence="9 12" id="KW-0238">DNA-binding</keyword>
<dbReference type="GO" id="GO:0006260">
    <property type="term" value="P:DNA replication"/>
    <property type="evidence" value="ECO:0007669"/>
    <property type="project" value="UniProtKB-UniRule"/>
</dbReference>
<dbReference type="SUPFAM" id="SSF52540">
    <property type="entry name" value="P-loop containing nucleoside triphosphate hydrolases"/>
    <property type="match status" value="1"/>
</dbReference>
<evidence type="ECO:0000256" key="11">
    <source>
        <dbReference type="ARBA" id="ARBA00023236"/>
    </source>
</evidence>
<keyword evidence="7 12" id="KW-0227">DNA damage</keyword>
<dbReference type="GO" id="GO:0005524">
    <property type="term" value="F:ATP binding"/>
    <property type="evidence" value="ECO:0007669"/>
    <property type="project" value="UniProtKB-UniRule"/>
</dbReference>
<reference evidence="15" key="1">
    <citation type="journal article" date="2021" name="PeerJ">
        <title>Extensive microbial diversity within the chicken gut microbiome revealed by metagenomics and culture.</title>
        <authorList>
            <person name="Gilroy R."/>
            <person name="Ravi A."/>
            <person name="Getino M."/>
            <person name="Pursley I."/>
            <person name="Horton D.L."/>
            <person name="Alikhan N.F."/>
            <person name="Baker D."/>
            <person name="Gharbi K."/>
            <person name="Hall N."/>
            <person name="Watson M."/>
            <person name="Adriaenssens E.M."/>
            <person name="Foster-Nyarko E."/>
            <person name="Jarju S."/>
            <person name="Secka A."/>
            <person name="Antonio M."/>
            <person name="Oren A."/>
            <person name="Chaudhuri R.R."/>
            <person name="La Ragione R."/>
            <person name="Hildebrand F."/>
            <person name="Pallen M.J."/>
        </authorList>
    </citation>
    <scope>NUCLEOTIDE SEQUENCE</scope>
    <source>
        <strain evidence="15">ChiHjej9B8-13557</strain>
    </source>
</reference>
<evidence type="ECO:0000256" key="4">
    <source>
        <dbReference type="ARBA" id="ARBA00022490"/>
    </source>
</evidence>
<dbReference type="NCBIfam" id="TIGR00611">
    <property type="entry name" value="recf"/>
    <property type="match status" value="1"/>
</dbReference>
<dbReference type="AlphaFoldDB" id="A0A9D2S812"/>
<keyword evidence="5 12" id="KW-0235">DNA replication</keyword>
<reference evidence="15" key="2">
    <citation type="submission" date="2021-04" db="EMBL/GenBank/DDBJ databases">
        <authorList>
            <person name="Gilroy R."/>
        </authorList>
    </citation>
    <scope>NUCLEOTIDE SEQUENCE</scope>
    <source>
        <strain evidence="15">ChiHjej9B8-13557</strain>
    </source>
</reference>
<feature type="binding site" evidence="12">
    <location>
        <begin position="30"/>
        <end position="37"/>
    </location>
    <ligand>
        <name>ATP</name>
        <dbReference type="ChEBI" id="CHEBI:30616"/>
    </ligand>
</feature>
<evidence type="ECO:0000256" key="8">
    <source>
        <dbReference type="ARBA" id="ARBA00022840"/>
    </source>
</evidence>
<name>A0A9D2S812_9FIRM</name>
<accession>A0A9D2S812</accession>
<dbReference type="GO" id="GO:0003697">
    <property type="term" value="F:single-stranded DNA binding"/>
    <property type="evidence" value="ECO:0007669"/>
    <property type="project" value="UniProtKB-UniRule"/>
</dbReference>
<sequence length="370" mass="40415">MRLTALELENYRNIVHAELIPGPELTVICGNNGQGKTNLLEAVWLLTGGKSFRGGKDAELVRRGEAFAVLEARTAEDSGKENAVRLTIGAPGAERTGRYAVRNGAPPKRASSLAGSFPAVVFDPGHLSLVKGPPDGRRRFLDAALCQLYPGYLTVYRRYIRVLQQKNSLLRRSPAQAERPLREKLDLLEVLNLELAPCGEEIQARRRGYLEVLAPMAAENYRALSRGAERLDIAYEGQFEPGGLAGLLAARRDEELRAGQSLCGPHREDLAFALDGQPARSFASQGQQRSVVLSLKMAEADASARITGERPVLLLDDVLSELDEGRRAYLLTRMRERQTFVTSCDDAALLHTDGVICRMEGGALTRLAGG</sequence>
<dbReference type="Pfam" id="PF02463">
    <property type="entry name" value="SMC_N"/>
    <property type="match status" value="1"/>
</dbReference>
<evidence type="ECO:0000256" key="3">
    <source>
        <dbReference type="ARBA" id="ARBA00020170"/>
    </source>
</evidence>
<evidence type="ECO:0000259" key="14">
    <source>
        <dbReference type="Pfam" id="PF02463"/>
    </source>
</evidence>
<dbReference type="InterPro" id="IPR003395">
    <property type="entry name" value="RecF/RecN/SMC_N"/>
</dbReference>
<dbReference type="HAMAP" id="MF_00365">
    <property type="entry name" value="RecF"/>
    <property type="match status" value="1"/>
</dbReference>
<evidence type="ECO:0000256" key="6">
    <source>
        <dbReference type="ARBA" id="ARBA00022741"/>
    </source>
</evidence>
<dbReference type="PROSITE" id="PS00618">
    <property type="entry name" value="RECF_2"/>
    <property type="match status" value="1"/>
</dbReference>
<comment type="function">
    <text evidence="12 13">The RecF protein is involved in DNA metabolism; it is required for DNA replication and normal SOS inducibility. RecF binds preferentially to single-stranded, linear DNA. It also seems to bind ATP.</text>
</comment>
<keyword evidence="8 12" id="KW-0067">ATP-binding</keyword>
<keyword evidence="4 12" id="KW-0963">Cytoplasm</keyword>
<comment type="similarity">
    <text evidence="2 12 13">Belongs to the RecF family.</text>
</comment>
<dbReference type="Proteomes" id="UP000824211">
    <property type="component" value="Unassembled WGS sequence"/>
</dbReference>
<evidence type="ECO:0000313" key="15">
    <source>
        <dbReference type="EMBL" id="HJB59474.1"/>
    </source>
</evidence>
<proteinExistence type="inferred from homology"/>
<comment type="caution">
    <text evidence="15">The sequence shown here is derived from an EMBL/GenBank/DDBJ whole genome shotgun (WGS) entry which is preliminary data.</text>
</comment>
<dbReference type="Gene3D" id="1.20.1050.90">
    <property type="entry name" value="RecF/RecN/SMC, N-terminal domain"/>
    <property type="match status" value="1"/>
</dbReference>
<dbReference type="GO" id="GO:0006302">
    <property type="term" value="P:double-strand break repair"/>
    <property type="evidence" value="ECO:0007669"/>
    <property type="project" value="TreeGrafter"/>
</dbReference>
<comment type="subcellular location">
    <subcellularLocation>
        <location evidence="1 12 13">Cytoplasm</location>
    </subcellularLocation>
</comment>
<dbReference type="InterPro" id="IPR042174">
    <property type="entry name" value="RecF_2"/>
</dbReference>
<evidence type="ECO:0000256" key="10">
    <source>
        <dbReference type="ARBA" id="ARBA00023204"/>
    </source>
</evidence>
<dbReference type="InterPro" id="IPR027417">
    <property type="entry name" value="P-loop_NTPase"/>
</dbReference>
<gene>
    <name evidence="12" type="primary">recF</name>
    <name evidence="15" type="ORF">H9771_07475</name>
</gene>
<feature type="domain" description="RecF/RecN/SMC N-terminal" evidence="14">
    <location>
        <begin position="3"/>
        <end position="349"/>
    </location>
</feature>
<evidence type="ECO:0000256" key="2">
    <source>
        <dbReference type="ARBA" id="ARBA00008016"/>
    </source>
</evidence>
<evidence type="ECO:0000256" key="9">
    <source>
        <dbReference type="ARBA" id="ARBA00023125"/>
    </source>
</evidence>
<dbReference type="PANTHER" id="PTHR32182:SF0">
    <property type="entry name" value="DNA REPLICATION AND REPAIR PROTEIN RECF"/>
    <property type="match status" value="1"/>
</dbReference>
<dbReference type="InterPro" id="IPR018078">
    <property type="entry name" value="DNA-binding_RecF_CS"/>
</dbReference>
<dbReference type="GO" id="GO:0009432">
    <property type="term" value="P:SOS response"/>
    <property type="evidence" value="ECO:0007669"/>
    <property type="project" value="UniProtKB-UniRule"/>
</dbReference>
<dbReference type="Gene3D" id="3.40.50.300">
    <property type="entry name" value="P-loop containing nucleotide triphosphate hydrolases"/>
    <property type="match status" value="1"/>
</dbReference>